<reference evidence="2" key="1">
    <citation type="submission" date="2023-07" db="EMBL/GenBank/DDBJ databases">
        <title>Genomic Encyclopedia of Type Strains, Phase IV (KMG-IV): sequencing the most valuable type-strain genomes for metagenomic binning, comparative biology and taxonomic classification.</title>
        <authorList>
            <person name="Goeker M."/>
        </authorList>
    </citation>
    <scope>NUCLEOTIDE SEQUENCE</scope>
    <source>
        <strain evidence="2">DSM 23947</strain>
    </source>
</reference>
<keyword evidence="1" id="KW-0472">Membrane</keyword>
<evidence type="ECO:0000256" key="1">
    <source>
        <dbReference type="SAM" id="Phobius"/>
    </source>
</evidence>
<proteinExistence type="predicted"/>
<name>A0AAJ1SX20_9BACI</name>
<protein>
    <submittedName>
        <fullName evidence="2">Uncharacterized protein</fullName>
    </submittedName>
</protein>
<comment type="caution">
    <text evidence="2">The sequence shown here is derived from an EMBL/GenBank/DDBJ whole genome shotgun (WGS) entry which is preliminary data.</text>
</comment>
<evidence type="ECO:0000313" key="2">
    <source>
        <dbReference type="EMBL" id="MDQ0214330.1"/>
    </source>
</evidence>
<organism evidence="2 3">
    <name type="scientific">Oikeobacillus pervagus</name>
    <dbReference type="NCBI Taxonomy" id="1325931"/>
    <lineage>
        <taxon>Bacteria</taxon>
        <taxon>Bacillati</taxon>
        <taxon>Bacillota</taxon>
        <taxon>Bacilli</taxon>
        <taxon>Bacillales</taxon>
        <taxon>Bacillaceae</taxon>
        <taxon>Oikeobacillus</taxon>
    </lineage>
</organism>
<evidence type="ECO:0000313" key="3">
    <source>
        <dbReference type="Proteomes" id="UP001237207"/>
    </source>
</evidence>
<dbReference type="EMBL" id="JAUSUC010000006">
    <property type="protein sequence ID" value="MDQ0214330.1"/>
    <property type="molecule type" value="Genomic_DNA"/>
</dbReference>
<dbReference type="RefSeq" id="WP_307256323.1">
    <property type="nucleotide sequence ID" value="NZ_JAUSUC010000006.1"/>
</dbReference>
<accession>A0AAJ1SX20</accession>
<keyword evidence="1" id="KW-0812">Transmembrane</keyword>
<dbReference type="AlphaFoldDB" id="A0AAJ1SX20"/>
<keyword evidence="1" id="KW-1133">Transmembrane helix</keyword>
<keyword evidence="3" id="KW-1185">Reference proteome</keyword>
<dbReference type="Proteomes" id="UP001237207">
    <property type="component" value="Unassembled WGS sequence"/>
</dbReference>
<feature type="transmembrane region" description="Helical" evidence="1">
    <location>
        <begin position="12"/>
        <end position="31"/>
    </location>
</feature>
<gene>
    <name evidence="2" type="ORF">J2S13_000726</name>
</gene>
<sequence>MIDFLIESLNEFTIYSLYMSLVLHFIFILTYKWTQLHSYKKHEIAHMHEMNRLDVRQSIESQTDCPSFNMLEWLPKSIRRKVSSYDENDPYHSFS</sequence>